<dbReference type="Proteomes" id="UP001595935">
    <property type="component" value="Unassembled WGS sequence"/>
</dbReference>
<gene>
    <name evidence="2" type="ORF">ACFO5S_22415</name>
</gene>
<feature type="transmembrane region" description="Helical" evidence="1">
    <location>
        <begin position="7"/>
        <end position="26"/>
    </location>
</feature>
<evidence type="ECO:0008006" key="4">
    <source>
        <dbReference type="Google" id="ProtNLM"/>
    </source>
</evidence>
<protein>
    <recommendedName>
        <fullName evidence="4">Type II secretion system protein GspC N-terminal domain-containing protein</fullName>
    </recommendedName>
</protein>
<dbReference type="EMBL" id="JBHSGV010000014">
    <property type="protein sequence ID" value="MFC4750224.1"/>
    <property type="molecule type" value="Genomic_DNA"/>
</dbReference>
<dbReference type="RefSeq" id="WP_213260215.1">
    <property type="nucleotide sequence ID" value="NZ_JAGYWA010000014.1"/>
</dbReference>
<evidence type="ECO:0000313" key="3">
    <source>
        <dbReference type="Proteomes" id="UP001595935"/>
    </source>
</evidence>
<sequence>MKNKKNIYILMPLVLLVWGAVLFQIFSFTSTDAPLTTSNPEFSFKPLKINKRETFAINTDYRDPFLGKMYAPEANLKTKATPAKTAKIVKQPETLIWPNIIYKGLISDSKEKNKIYMLIIDSKNYYMKIGDTENDVFLKSGDKESIYVKYKGNLNIIMLQD</sequence>
<proteinExistence type="predicted"/>
<reference evidence="3" key="1">
    <citation type="journal article" date="2019" name="Int. J. Syst. Evol. Microbiol.">
        <title>The Global Catalogue of Microorganisms (GCM) 10K type strain sequencing project: providing services to taxonomists for standard genome sequencing and annotation.</title>
        <authorList>
            <consortium name="The Broad Institute Genomics Platform"/>
            <consortium name="The Broad Institute Genome Sequencing Center for Infectious Disease"/>
            <person name="Wu L."/>
            <person name="Ma J."/>
        </authorList>
    </citation>
    <scope>NUCLEOTIDE SEQUENCE [LARGE SCALE GENOMIC DNA]</scope>
    <source>
        <strain evidence="3">WYCCWR 13023</strain>
    </source>
</reference>
<keyword evidence="1" id="KW-0472">Membrane</keyword>
<evidence type="ECO:0000313" key="2">
    <source>
        <dbReference type="EMBL" id="MFC4750224.1"/>
    </source>
</evidence>
<keyword evidence="1" id="KW-0812">Transmembrane</keyword>
<comment type="caution">
    <text evidence="2">The sequence shown here is derived from an EMBL/GenBank/DDBJ whole genome shotgun (WGS) entry which is preliminary data.</text>
</comment>
<keyword evidence="1" id="KW-1133">Transmembrane helix</keyword>
<keyword evidence="3" id="KW-1185">Reference proteome</keyword>
<evidence type="ECO:0000256" key="1">
    <source>
        <dbReference type="SAM" id="Phobius"/>
    </source>
</evidence>
<accession>A0ABV9PJS1</accession>
<name>A0ABV9PJS1_9FLAO</name>
<organism evidence="2 3">
    <name type="scientific">Flavobacterium branchiicola</name>
    <dbReference type="NCBI Taxonomy" id="1114875"/>
    <lineage>
        <taxon>Bacteria</taxon>
        <taxon>Pseudomonadati</taxon>
        <taxon>Bacteroidota</taxon>
        <taxon>Flavobacteriia</taxon>
        <taxon>Flavobacteriales</taxon>
        <taxon>Flavobacteriaceae</taxon>
        <taxon>Flavobacterium</taxon>
    </lineage>
</organism>